<keyword evidence="8 16" id="KW-0235">DNA replication</keyword>
<evidence type="ECO:0000256" key="2">
    <source>
        <dbReference type="ARBA" id="ARBA00010945"/>
    </source>
</evidence>
<dbReference type="FunFam" id="3.30.1490.100:FF:000004">
    <property type="entry name" value="DNA polymerase IV"/>
    <property type="match status" value="1"/>
</dbReference>
<dbReference type="Pfam" id="PF11799">
    <property type="entry name" value="IMS_C"/>
    <property type="match status" value="1"/>
</dbReference>
<comment type="subunit">
    <text evidence="3 16">Monomer.</text>
</comment>
<dbReference type="GO" id="GO:0042276">
    <property type="term" value="P:error-prone translesion synthesis"/>
    <property type="evidence" value="ECO:0007669"/>
    <property type="project" value="TreeGrafter"/>
</dbReference>
<evidence type="ECO:0000256" key="15">
    <source>
        <dbReference type="ARBA" id="ARBA00049244"/>
    </source>
</evidence>
<evidence type="ECO:0000256" key="16">
    <source>
        <dbReference type="HAMAP-Rule" id="MF_01113"/>
    </source>
</evidence>
<keyword evidence="7 16" id="KW-0548">Nucleotidyltransferase</keyword>
<dbReference type="EMBL" id="JAVDQD010000002">
    <property type="protein sequence ID" value="MDR6239284.1"/>
    <property type="molecule type" value="Genomic_DNA"/>
</dbReference>
<organism evidence="18 19">
    <name type="scientific">Aureibacter tunicatorum</name>
    <dbReference type="NCBI Taxonomy" id="866807"/>
    <lineage>
        <taxon>Bacteria</taxon>
        <taxon>Pseudomonadati</taxon>
        <taxon>Bacteroidota</taxon>
        <taxon>Cytophagia</taxon>
        <taxon>Cytophagales</taxon>
        <taxon>Persicobacteraceae</taxon>
        <taxon>Aureibacter</taxon>
    </lineage>
</organism>
<dbReference type="InterPro" id="IPR001126">
    <property type="entry name" value="UmuC"/>
</dbReference>
<evidence type="ECO:0000256" key="3">
    <source>
        <dbReference type="ARBA" id="ARBA00011245"/>
    </source>
</evidence>
<evidence type="ECO:0000256" key="12">
    <source>
        <dbReference type="ARBA" id="ARBA00022932"/>
    </source>
</evidence>
<evidence type="ECO:0000256" key="4">
    <source>
        <dbReference type="ARBA" id="ARBA00022457"/>
    </source>
</evidence>
<feature type="active site" evidence="16">
    <location>
        <position position="105"/>
    </location>
</feature>
<dbReference type="AlphaFoldDB" id="A0AAE3XQ36"/>
<evidence type="ECO:0000313" key="18">
    <source>
        <dbReference type="EMBL" id="MDR6239284.1"/>
    </source>
</evidence>
<dbReference type="Pfam" id="PF00817">
    <property type="entry name" value="IMS"/>
    <property type="match status" value="1"/>
</dbReference>
<gene>
    <name evidence="16" type="primary">dinB</name>
    <name evidence="18" type="ORF">HNQ88_002321</name>
</gene>
<dbReference type="InterPro" id="IPR043502">
    <property type="entry name" value="DNA/RNA_pol_sf"/>
</dbReference>
<dbReference type="NCBIfam" id="NF010731">
    <property type="entry name" value="PRK14133.1"/>
    <property type="match status" value="1"/>
</dbReference>
<evidence type="ECO:0000256" key="9">
    <source>
        <dbReference type="ARBA" id="ARBA00022723"/>
    </source>
</evidence>
<dbReference type="Gene3D" id="1.10.150.20">
    <property type="entry name" value="5' to 3' exonuclease, C-terminal subdomain"/>
    <property type="match status" value="1"/>
</dbReference>
<feature type="domain" description="UmuC" evidence="17">
    <location>
        <begin position="6"/>
        <end position="186"/>
    </location>
</feature>
<sequence length="360" mass="40591">MNDRKIIHIDMDAFYASVEELNDPSLKNKPIAVGGTSKRGVLATANYEARKYGVRSAMPTHLALKKCPHLILVKPHFDQYKKISLQIRDIFYSYTDLVEPLSLDEAFLDVTSPKRGPHSATLIAENIRKEIFKETGLTASAGVSNCKFVAKVASDYNKPNGITIVPPHEIESFIEDLDIEKFFGVGKATAKKMHANNIFKGKDIKSYSLNQLTKLFGKTGLFFYNISRGIDERPVVPHRTRKSLGAERTFEENKFELNALLHSLDKISDEVWSRATKQNISGKTITVKIKYADFTQVTRSKTFNHTIRSSDELYHIAKDIMSDNFNENLQIRLLGITLSKLEGITIIKAGTQLSIDFNVF</sequence>
<dbReference type="InterPro" id="IPR022880">
    <property type="entry name" value="DNApol_IV"/>
</dbReference>
<dbReference type="InterPro" id="IPR053848">
    <property type="entry name" value="IMS_HHH_1"/>
</dbReference>
<evidence type="ECO:0000256" key="7">
    <source>
        <dbReference type="ARBA" id="ARBA00022695"/>
    </source>
</evidence>
<evidence type="ECO:0000259" key="17">
    <source>
        <dbReference type="PROSITE" id="PS50173"/>
    </source>
</evidence>
<keyword evidence="19" id="KW-1185">Reference proteome</keyword>
<keyword evidence="5 16" id="KW-0963">Cytoplasm</keyword>
<comment type="function">
    <text evidence="16">Poorly processive, error-prone DNA polymerase involved in untargeted mutagenesis. Copies undamaged DNA at stalled replication forks, which arise in vivo from mismatched or misaligned primer ends. These misaligned primers can be extended by PolIV. Exhibits no 3'-5' exonuclease (proofreading) activity. May be involved in translesional synthesis, in conjunction with the beta clamp from PolIII.</text>
</comment>
<dbReference type="Gene3D" id="3.40.1170.60">
    <property type="match status" value="1"/>
</dbReference>
<comment type="similarity">
    <text evidence="2 16">Belongs to the DNA polymerase type-Y family.</text>
</comment>
<dbReference type="GO" id="GO:0006281">
    <property type="term" value="P:DNA repair"/>
    <property type="evidence" value="ECO:0007669"/>
    <property type="project" value="UniProtKB-UniRule"/>
</dbReference>
<comment type="catalytic activity">
    <reaction evidence="15 16">
        <text>DNA(n) + a 2'-deoxyribonucleoside 5'-triphosphate = DNA(n+1) + diphosphate</text>
        <dbReference type="Rhea" id="RHEA:22508"/>
        <dbReference type="Rhea" id="RHEA-COMP:17339"/>
        <dbReference type="Rhea" id="RHEA-COMP:17340"/>
        <dbReference type="ChEBI" id="CHEBI:33019"/>
        <dbReference type="ChEBI" id="CHEBI:61560"/>
        <dbReference type="ChEBI" id="CHEBI:173112"/>
        <dbReference type="EC" id="2.7.7.7"/>
    </reaction>
</comment>
<keyword evidence="12 16" id="KW-0239">DNA-directed DNA polymerase</keyword>
<dbReference type="Gene3D" id="3.30.70.270">
    <property type="match status" value="1"/>
</dbReference>
<dbReference type="FunFam" id="3.40.1170.60:FF:000001">
    <property type="entry name" value="DNA polymerase IV"/>
    <property type="match status" value="1"/>
</dbReference>
<dbReference type="NCBIfam" id="NF002677">
    <property type="entry name" value="PRK02406.1"/>
    <property type="match status" value="1"/>
</dbReference>
<dbReference type="GO" id="GO:0009432">
    <property type="term" value="P:SOS response"/>
    <property type="evidence" value="ECO:0007669"/>
    <property type="project" value="TreeGrafter"/>
</dbReference>
<dbReference type="Proteomes" id="UP001185092">
    <property type="component" value="Unassembled WGS sequence"/>
</dbReference>
<evidence type="ECO:0000256" key="11">
    <source>
        <dbReference type="ARBA" id="ARBA00022842"/>
    </source>
</evidence>
<reference evidence="18" key="1">
    <citation type="submission" date="2023-07" db="EMBL/GenBank/DDBJ databases">
        <title>Genomic Encyclopedia of Type Strains, Phase IV (KMG-IV): sequencing the most valuable type-strain genomes for metagenomic binning, comparative biology and taxonomic classification.</title>
        <authorList>
            <person name="Goeker M."/>
        </authorList>
    </citation>
    <scope>NUCLEOTIDE SEQUENCE</scope>
    <source>
        <strain evidence="18">DSM 26174</strain>
    </source>
</reference>
<feature type="site" description="Substrate discrimination" evidence="16">
    <location>
        <position position="15"/>
    </location>
</feature>
<evidence type="ECO:0000256" key="13">
    <source>
        <dbReference type="ARBA" id="ARBA00023125"/>
    </source>
</evidence>
<dbReference type="CDD" id="cd03586">
    <property type="entry name" value="PolY_Pol_IV_kappa"/>
    <property type="match status" value="1"/>
</dbReference>
<evidence type="ECO:0000256" key="1">
    <source>
        <dbReference type="ARBA" id="ARBA00004496"/>
    </source>
</evidence>
<keyword evidence="11 16" id="KW-0460">Magnesium</keyword>
<comment type="caution">
    <text evidence="18">The sequence shown here is derived from an EMBL/GenBank/DDBJ whole genome shotgun (WGS) entry which is preliminary data.</text>
</comment>
<evidence type="ECO:0000256" key="14">
    <source>
        <dbReference type="ARBA" id="ARBA00023204"/>
    </source>
</evidence>
<keyword evidence="13 16" id="KW-0238">DNA-binding</keyword>
<dbReference type="EC" id="2.7.7.7" evidence="16"/>
<dbReference type="GO" id="GO:0005829">
    <property type="term" value="C:cytosol"/>
    <property type="evidence" value="ECO:0007669"/>
    <property type="project" value="TreeGrafter"/>
</dbReference>
<protein>
    <recommendedName>
        <fullName evidence="16">DNA polymerase IV</fullName>
        <shortName evidence="16">Pol IV</shortName>
        <ecNumber evidence="16">2.7.7.7</ecNumber>
    </recommendedName>
</protein>
<comment type="subcellular location">
    <subcellularLocation>
        <location evidence="1 16">Cytoplasm</location>
    </subcellularLocation>
</comment>
<keyword evidence="9 16" id="KW-0479">Metal-binding</keyword>
<proteinExistence type="inferred from homology"/>
<name>A0AAE3XQ36_9BACT</name>
<evidence type="ECO:0000256" key="8">
    <source>
        <dbReference type="ARBA" id="ARBA00022705"/>
    </source>
</evidence>
<dbReference type="HAMAP" id="MF_01113">
    <property type="entry name" value="DNApol_IV"/>
    <property type="match status" value="1"/>
</dbReference>
<dbReference type="InterPro" id="IPR043128">
    <property type="entry name" value="Rev_trsase/Diguanyl_cyclase"/>
</dbReference>
<dbReference type="GO" id="GO:0003887">
    <property type="term" value="F:DNA-directed DNA polymerase activity"/>
    <property type="evidence" value="ECO:0007669"/>
    <property type="project" value="UniProtKB-UniRule"/>
</dbReference>
<feature type="binding site" evidence="16">
    <location>
        <position position="104"/>
    </location>
    <ligand>
        <name>Mg(2+)</name>
        <dbReference type="ChEBI" id="CHEBI:18420"/>
    </ligand>
</feature>
<keyword evidence="10 16" id="KW-0227">DNA damage</keyword>
<dbReference type="SUPFAM" id="SSF100879">
    <property type="entry name" value="Lesion bypass DNA polymerase (Y-family), little finger domain"/>
    <property type="match status" value="1"/>
</dbReference>
<keyword evidence="6 16" id="KW-0808">Transferase</keyword>
<keyword evidence="14 16" id="KW-0234">DNA repair</keyword>
<evidence type="ECO:0000256" key="10">
    <source>
        <dbReference type="ARBA" id="ARBA00022763"/>
    </source>
</evidence>
<dbReference type="Pfam" id="PF21999">
    <property type="entry name" value="IMS_HHH_1"/>
    <property type="match status" value="1"/>
</dbReference>
<dbReference type="InterPro" id="IPR036775">
    <property type="entry name" value="DNA_pol_Y-fam_lit_finger_sf"/>
</dbReference>
<dbReference type="InterPro" id="IPR050116">
    <property type="entry name" value="DNA_polymerase-Y"/>
</dbReference>
<dbReference type="InterPro" id="IPR017961">
    <property type="entry name" value="DNA_pol_Y-fam_little_finger"/>
</dbReference>
<dbReference type="SUPFAM" id="SSF56672">
    <property type="entry name" value="DNA/RNA polymerases"/>
    <property type="match status" value="1"/>
</dbReference>
<keyword evidence="4 16" id="KW-0515">Mutator protein</keyword>
<dbReference type="PROSITE" id="PS50173">
    <property type="entry name" value="UMUC"/>
    <property type="match status" value="1"/>
</dbReference>
<comment type="cofactor">
    <cofactor evidence="16">
        <name>Mg(2+)</name>
        <dbReference type="ChEBI" id="CHEBI:18420"/>
    </cofactor>
    <text evidence="16">Binds 2 magnesium ions per subunit.</text>
</comment>
<evidence type="ECO:0000256" key="6">
    <source>
        <dbReference type="ARBA" id="ARBA00022679"/>
    </source>
</evidence>
<evidence type="ECO:0000313" key="19">
    <source>
        <dbReference type="Proteomes" id="UP001185092"/>
    </source>
</evidence>
<dbReference type="Gene3D" id="3.30.1490.100">
    <property type="entry name" value="DNA polymerase, Y-family, little finger domain"/>
    <property type="match status" value="1"/>
</dbReference>
<evidence type="ECO:0000256" key="5">
    <source>
        <dbReference type="ARBA" id="ARBA00022490"/>
    </source>
</evidence>
<accession>A0AAE3XQ36</accession>
<dbReference type="PANTHER" id="PTHR11076:SF33">
    <property type="entry name" value="DNA POLYMERASE KAPPA"/>
    <property type="match status" value="1"/>
</dbReference>
<feature type="binding site" evidence="16">
    <location>
        <position position="10"/>
    </location>
    <ligand>
        <name>Mg(2+)</name>
        <dbReference type="ChEBI" id="CHEBI:18420"/>
    </ligand>
</feature>
<dbReference type="RefSeq" id="WP_309938883.1">
    <property type="nucleotide sequence ID" value="NZ_AP025305.1"/>
</dbReference>
<dbReference type="GO" id="GO:0000287">
    <property type="term" value="F:magnesium ion binding"/>
    <property type="evidence" value="ECO:0007669"/>
    <property type="project" value="UniProtKB-UniRule"/>
</dbReference>
<dbReference type="PANTHER" id="PTHR11076">
    <property type="entry name" value="DNA REPAIR POLYMERASE UMUC / TRANSFERASE FAMILY MEMBER"/>
    <property type="match status" value="1"/>
</dbReference>
<dbReference type="GO" id="GO:0006261">
    <property type="term" value="P:DNA-templated DNA replication"/>
    <property type="evidence" value="ECO:0007669"/>
    <property type="project" value="UniProtKB-UniRule"/>
</dbReference>
<dbReference type="GO" id="GO:0003684">
    <property type="term" value="F:damaged DNA binding"/>
    <property type="evidence" value="ECO:0007669"/>
    <property type="project" value="InterPro"/>
</dbReference>